<sequence>MMMIKTFDAFTRMSYININKISKFLHKHLEDDCKEDKSAIRKSLLYAAKETSNLGGYAFVIEEKDKIIGAIVVNKTGMSEYQSENLITYLAVHKEYREQKIATKLIKEATKYCNGNLSLNINKNNDAIELFKKNGFVSQKIQMTLHK</sequence>
<keyword evidence="3" id="KW-1185">Reference proteome</keyword>
<evidence type="ECO:0000313" key="2">
    <source>
        <dbReference type="EMBL" id="AUC22016.1"/>
    </source>
</evidence>
<protein>
    <recommendedName>
        <fullName evidence="1">N-acetyltransferase domain-containing protein</fullName>
    </recommendedName>
</protein>
<dbReference type="CDD" id="cd04301">
    <property type="entry name" value="NAT_SF"/>
    <property type="match status" value="1"/>
</dbReference>
<feature type="domain" description="N-acetyltransferase" evidence="1">
    <location>
        <begin position="16"/>
        <end position="147"/>
    </location>
</feature>
<proteinExistence type="predicted"/>
<dbReference type="EMBL" id="CP019336">
    <property type="protein sequence ID" value="AUC22016.1"/>
    <property type="molecule type" value="Genomic_DNA"/>
</dbReference>
<dbReference type="InterPro" id="IPR016181">
    <property type="entry name" value="Acyl_CoA_acyltransferase"/>
</dbReference>
<name>A0ABN5F5G5_9FLAO</name>
<organism evidence="2 3">
    <name type="scientific">Polaribacter sejongensis</name>
    <dbReference type="NCBI Taxonomy" id="985043"/>
    <lineage>
        <taxon>Bacteria</taxon>
        <taxon>Pseudomonadati</taxon>
        <taxon>Bacteroidota</taxon>
        <taxon>Flavobacteriia</taxon>
        <taxon>Flavobacteriales</taxon>
        <taxon>Flavobacteriaceae</taxon>
    </lineage>
</organism>
<dbReference type="Proteomes" id="UP000232721">
    <property type="component" value="Chromosome"/>
</dbReference>
<gene>
    <name evidence="2" type="ORF">BTO15_07870</name>
</gene>
<evidence type="ECO:0000259" key="1">
    <source>
        <dbReference type="PROSITE" id="PS51186"/>
    </source>
</evidence>
<accession>A0ABN5F5G5</accession>
<dbReference type="Gene3D" id="3.40.630.30">
    <property type="match status" value="1"/>
</dbReference>
<reference evidence="2 3" key="1">
    <citation type="submission" date="2017-02" db="EMBL/GenBank/DDBJ databases">
        <title>Trade-off between light-utilization and light-protection in marine flavobacteria.</title>
        <authorList>
            <person name="Kumagai Y."/>
            <person name="Yoshizawa S."/>
            <person name="Kogure K."/>
            <person name="Iwasaki W."/>
        </authorList>
    </citation>
    <scope>NUCLEOTIDE SEQUENCE [LARGE SCALE GENOMIC DNA]</scope>
    <source>
        <strain evidence="2 3">KCTC 23670</strain>
    </source>
</reference>
<dbReference type="PROSITE" id="PS51186">
    <property type="entry name" value="GNAT"/>
    <property type="match status" value="1"/>
</dbReference>
<dbReference type="Pfam" id="PF13508">
    <property type="entry name" value="Acetyltransf_7"/>
    <property type="match status" value="1"/>
</dbReference>
<dbReference type="InterPro" id="IPR000182">
    <property type="entry name" value="GNAT_dom"/>
</dbReference>
<evidence type="ECO:0000313" key="3">
    <source>
        <dbReference type="Proteomes" id="UP000232721"/>
    </source>
</evidence>
<dbReference type="SUPFAM" id="SSF55729">
    <property type="entry name" value="Acyl-CoA N-acyltransferases (Nat)"/>
    <property type="match status" value="1"/>
</dbReference>